<proteinExistence type="predicted"/>
<dbReference type="GeneID" id="34567619"/>
<feature type="region of interest" description="Disordered" evidence="1">
    <location>
        <begin position="146"/>
        <end position="183"/>
    </location>
</feature>
<dbReference type="RefSeq" id="XP_022467383.1">
    <property type="nucleotide sequence ID" value="XM_022626109.1"/>
</dbReference>
<feature type="compositionally biased region" description="Acidic residues" evidence="1">
    <location>
        <begin position="52"/>
        <end position="65"/>
    </location>
</feature>
<protein>
    <submittedName>
        <fullName evidence="2">Uncharacterized protein</fullName>
    </submittedName>
</protein>
<reference evidence="2 3" key="1">
    <citation type="submission" date="2016-09" db="EMBL/GenBank/DDBJ databases">
        <authorList>
            <person name="Capua I."/>
            <person name="De Benedictis P."/>
            <person name="Joannis T."/>
            <person name="Lombin L.H."/>
            <person name="Cattoli G."/>
        </authorList>
    </citation>
    <scope>NUCLEOTIDE SEQUENCE [LARGE SCALE GENOMIC DNA]</scope>
    <source>
        <strain evidence="2 3">IMI 309357</strain>
    </source>
</reference>
<dbReference type="EMBL" id="MJBS01000319">
    <property type="protein sequence ID" value="OHE90205.1"/>
    <property type="molecule type" value="Genomic_DNA"/>
</dbReference>
<feature type="region of interest" description="Disordered" evidence="1">
    <location>
        <begin position="1"/>
        <end position="116"/>
    </location>
</feature>
<evidence type="ECO:0000313" key="2">
    <source>
        <dbReference type="EMBL" id="OHE90205.1"/>
    </source>
</evidence>
<keyword evidence="3" id="KW-1185">Reference proteome</keyword>
<gene>
    <name evidence="2" type="ORF">CORC01_14503</name>
</gene>
<organism evidence="2 3">
    <name type="scientific">Colletotrichum orchidophilum</name>
    <dbReference type="NCBI Taxonomy" id="1209926"/>
    <lineage>
        <taxon>Eukaryota</taxon>
        <taxon>Fungi</taxon>
        <taxon>Dikarya</taxon>
        <taxon>Ascomycota</taxon>
        <taxon>Pezizomycotina</taxon>
        <taxon>Sordariomycetes</taxon>
        <taxon>Hypocreomycetidae</taxon>
        <taxon>Glomerellales</taxon>
        <taxon>Glomerellaceae</taxon>
        <taxon>Colletotrichum</taxon>
    </lineage>
</organism>
<accession>A0A1G4AM85</accession>
<sequence>MTFYKSTPASCSVPEDDAIVISSDDDSEEDTDEKSDFDRDDSRASGGKANDDEGTEGADTEDIDDSKDSTSNDGAIGAVATDSIADGFADTDDDASVAGTASNRGREGGPTDAAGTAIEERMKLMVQEISAIRATLARIEAKLPQNAVPAEVNHTSTATISRGKRRRTSPASEVPKRQRNARG</sequence>
<evidence type="ECO:0000313" key="3">
    <source>
        <dbReference type="Proteomes" id="UP000176998"/>
    </source>
</evidence>
<feature type="compositionally biased region" description="Acidic residues" evidence="1">
    <location>
        <begin position="14"/>
        <end position="33"/>
    </location>
</feature>
<feature type="compositionally biased region" description="Basic and acidic residues" evidence="1">
    <location>
        <begin position="34"/>
        <end position="43"/>
    </location>
</feature>
<dbReference type="Proteomes" id="UP000176998">
    <property type="component" value="Unassembled WGS sequence"/>
</dbReference>
<name>A0A1G4AM85_9PEZI</name>
<dbReference type="AlphaFoldDB" id="A0A1G4AM85"/>
<feature type="compositionally biased region" description="Polar residues" evidence="1">
    <location>
        <begin position="1"/>
        <end position="10"/>
    </location>
</feature>
<evidence type="ECO:0000256" key="1">
    <source>
        <dbReference type="SAM" id="MobiDB-lite"/>
    </source>
</evidence>
<comment type="caution">
    <text evidence="2">The sequence shown here is derived from an EMBL/GenBank/DDBJ whole genome shotgun (WGS) entry which is preliminary data.</text>
</comment>